<sequence>MALGSIRLSLVNDLLHDPLFRLRLSKATRPYFLQSSSLVLACRRLPEPSSDATAQIEDLRRLFQKVEHALYLGTKASGLSREHQIEKTDEAFKAADEGLRAYTAKYAVTLQPAPDTDEVAKEGWMIKNIKGPAVAMLESLKPLPKVMAYITLWPEKPRRRENGQWLYTSKTIDDTAVQIEKSASLNILLHQLLWVMAMDNTLGRFSLKQNPQFYGTFPDKKTDFRVSNFSSDVRLPINSLCAWDPVEKYEGCCLHLIIDRKVSDREIKLEDLTKLPLPEMYGNGWHLNDDKDLIVVREKGGMHRLLLWDVKLPPVLLVHDSSPLTPLDLEVPELYPGLTAEGLDKEWELLPPSSEVNRKYSQLVTSENAKSLRHTASAVQSTRPPQLPINILDRIEGRQTEHDLNDLPERTEEIPVPQDEPEDGARTPTLANDELSVSLRAWELHDNSVQGNRYSCPRHLATESPGNSLVRTNMIPSECIPDFPSSSLS</sequence>
<dbReference type="EMBL" id="KN831780">
    <property type="protein sequence ID" value="KIM41312.1"/>
    <property type="molecule type" value="Genomic_DNA"/>
</dbReference>
<evidence type="ECO:0000256" key="1">
    <source>
        <dbReference type="SAM" id="MobiDB-lite"/>
    </source>
</evidence>
<evidence type="ECO:0000313" key="3">
    <source>
        <dbReference type="Proteomes" id="UP000053424"/>
    </source>
</evidence>
<protein>
    <submittedName>
        <fullName evidence="2">Uncharacterized protein</fullName>
    </submittedName>
</protein>
<evidence type="ECO:0000313" key="2">
    <source>
        <dbReference type="EMBL" id="KIM41312.1"/>
    </source>
</evidence>
<organism evidence="2 3">
    <name type="scientific">Hebeloma cylindrosporum</name>
    <dbReference type="NCBI Taxonomy" id="76867"/>
    <lineage>
        <taxon>Eukaryota</taxon>
        <taxon>Fungi</taxon>
        <taxon>Dikarya</taxon>
        <taxon>Basidiomycota</taxon>
        <taxon>Agaricomycotina</taxon>
        <taxon>Agaricomycetes</taxon>
        <taxon>Agaricomycetidae</taxon>
        <taxon>Agaricales</taxon>
        <taxon>Agaricineae</taxon>
        <taxon>Hymenogastraceae</taxon>
        <taxon>Hebeloma</taxon>
    </lineage>
</organism>
<dbReference type="OrthoDB" id="3068664at2759"/>
<name>A0A0C2YJV1_HEBCY</name>
<proteinExistence type="predicted"/>
<reference evidence="2 3" key="1">
    <citation type="submission" date="2014-04" db="EMBL/GenBank/DDBJ databases">
        <authorList>
            <consortium name="DOE Joint Genome Institute"/>
            <person name="Kuo A."/>
            <person name="Gay G."/>
            <person name="Dore J."/>
            <person name="Kohler A."/>
            <person name="Nagy L.G."/>
            <person name="Floudas D."/>
            <person name="Copeland A."/>
            <person name="Barry K.W."/>
            <person name="Cichocki N."/>
            <person name="Veneault-Fourrey C."/>
            <person name="LaButti K."/>
            <person name="Lindquist E.A."/>
            <person name="Lipzen A."/>
            <person name="Lundell T."/>
            <person name="Morin E."/>
            <person name="Murat C."/>
            <person name="Sun H."/>
            <person name="Tunlid A."/>
            <person name="Henrissat B."/>
            <person name="Grigoriev I.V."/>
            <person name="Hibbett D.S."/>
            <person name="Martin F."/>
            <person name="Nordberg H.P."/>
            <person name="Cantor M.N."/>
            <person name="Hua S.X."/>
        </authorList>
    </citation>
    <scope>NUCLEOTIDE SEQUENCE [LARGE SCALE GENOMIC DNA]</scope>
    <source>
        <strain evidence="3">h7</strain>
    </source>
</reference>
<dbReference type="AlphaFoldDB" id="A0A0C2YJV1"/>
<keyword evidence="3" id="KW-1185">Reference proteome</keyword>
<accession>A0A0C2YJV1</accession>
<feature type="region of interest" description="Disordered" evidence="1">
    <location>
        <begin position="399"/>
        <end position="428"/>
    </location>
</feature>
<dbReference type="HOGENOM" id="CLU_557831_0_0_1"/>
<feature type="compositionally biased region" description="Basic and acidic residues" evidence="1">
    <location>
        <begin position="399"/>
        <end position="413"/>
    </location>
</feature>
<gene>
    <name evidence="2" type="ORF">M413DRAFT_445342</name>
</gene>
<reference evidence="3" key="2">
    <citation type="submission" date="2015-01" db="EMBL/GenBank/DDBJ databases">
        <title>Evolutionary Origins and Diversification of the Mycorrhizal Mutualists.</title>
        <authorList>
            <consortium name="DOE Joint Genome Institute"/>
            <consortium name="Mycorrhizal Genomics Consortium"/>
            <person name="Kohler A."/>
            <person name="Kuo A."/>
            <person name="Nagy L.G."/>
            <person name="Floudas D."/>
            <person name="Copeland A."/>
            <person name="Barry K.W."/>
            <person name="Cichocki N."/>
            <person name="Veneault-Fourrey C."/>
            <person name="LaButti K."/>
            <person name="Lindquist E.A."/>
            <person name="Lipzen A."/>
            <person name="Lundell T."/>
            <person name="Morin E."/>
            <person name="Murat C."/>
            <person name="Riley R."/>
            <person name="Ohm R."/>
            <person name="Sun H."/>
            <person name="Tunlid A."/>
            <person name="Henrissat B."/>
            <person name="Grigoriev I.V."/>
            <person name="Hibbett D.S."/>
            <person name="Martin F."/>
        </authorList>
    </citation>
    <scope>NUCLEOTIDE SEQUENCE [LARGE SCALE GENOMIC DNA]</scope>
    <source>
        <strain evidence="3">h7</strain>
    </source>
</reference>
<dbReference type="Proteomes" id="UP000053424">
    <property type="component" value="Unassembled WGS sequence"/>
</dbReference>